<dbReference type="OrthoDB" id="5964700at2759"/>
<sequence>MVLTKPTTVRQRSQLKTMRKHHWEFRTEIEHQLQLRKNTPTMYSHKIARTQIDWEVLRPVTGTTLCEPLEQWVGLAHKKLLVSWGLTDIDARRFTSHLWEVMVAAVEADLRGSKGFGLRVRHTRKQKTIGVCKVAQ</sequence>
<name>A0A9P6MIX3_9FUNG</name>
<protein>
    <submittedName>
        <fullName evidence="1">Uncharacterized protein</fullName>
    </submittedName>
</protein>
<dbReference type="Proteomes" id="UP000749646">
    <property type="component" value="Unassembled WGS sequence"/>
</dbReference>
<dbReference type="AlphaFoldDB" id="A0A9P6MIX3"/>
<accession>A0A9P6MIX3</accession>
<gene>
    <name evidence="1" type="ORF">BGZ65_001689</name>
</gene>
<evidence type="ECO:0000313" key="2">
    <source>
        <dbReference type="Proteomes" id="UP000749646"/>
    </source>
</evidence>
<evidence type="ECO:0000313" key="1">
    <source>
        <dbReference type="EMBL" id="KAG0003445.1"/>
    </source>
</evidence>
<dbReference type="EMBL" id="JAAAHW010000349">
    <property type="protein sequence ID" value="KAG0003445.1"/>
    <property type="molecule type" value="Genomic_DNA"/>
</dbReference>
<reference evidence="1" key="1">
    <citation type="journal article" date="2020" name="Fungal Divers.">
        <title>Resolving the Mortierellaceae phylogeny through synthesis of multi-gene phylogenetics and phylogenomics.</title>
        <authorList>
            <person name="Vandepol N."/>
            <person name="Liber J."/>
            <person name="Desiro A."/>
            <person name="Na H."/>
            <person name="Kennedy M."/>
            <person name="Barry K."/>
            <person name="Grigoriev I.V."/>
            <person name="Miller A.N."/>
            <person name="O'Donnell K."/>
            <person name="Stajich J.E."/>
            <person name="Bonito G."/>
        </authorList>
    </citation>
    <scope>NUCLEOTIDE SEQUENCE</scope>
    <source>
        <strain evidence="1">MES-2147</strain>
    </source>
</reference>
<keyword evidence="2" id="KW-1185">Reference proteome</keyword>
<organism evidence="1 2">
    <name type="scientific">Modicella reniformis</name>
    <dbReference type="NCBI Taxonomy" id="1440133"/>
    <lineage>
        <taxon>Eukaryota</taxon>
        <taxon>Fungi</taxon>
        <taxon>Fungi incertae sedis</taxon>
        <taxon>Mucoromycota</taxon>
        <taxon>Mortierellomycotina</taxon>
        <taxon>Mortierellomycetes</taxon>
        <taxon>Mortierellales</taxon>
        <taxon>Mortierellaceae</taxon>
        <taxon>Modicella</taxon>
    </lineage>
</organism>
<comment type="caution">
    <text evidence="1">The sequence shown here is derived from an EMBL/GenBank/DDBJ whole genome shotgun (WGS) entry which is preliminary data.</text>
</comment>
<proteinExistence type="predicted"/>